<dbReference type="OrthoDB" id="9766188at2"/>
<dbReference type="CDD" id="cd00616">
    <property type="entry name" value="AHBA_syn"/>
    <property type="match status" value="1"/>
</dbReference>
<dbReference type="PIRSF" id="PIRSF000390">
    <property type="entry name" value="PLP_StrS"/>
    <property type="match status" value="1"/>
</dbReference>
<evidence type="ECO:0000313" key="5">
    <source>
        <dbReference type="EMBL" id="QCC85394.1"/>
    </source>
</evidence>
<reference evidence="5 6" key="1">
    <citation type="submission" date="2019-02" db="EMBL/GenBank/DDBJ databases">
        <title>Complete Genome Sequence of Desulfovibrio desulfuricans IC1, a Sulfonate Utilizing Anaerobe.</title>
        <authorList>
            <person name="Day L.A."/>
            <person name="De Leon K.B."/>
            <person name="Wall J.D."/>
        </authorList>
    </citation>
    <scope>NUCLEOTIDE SEQUENCE [LARGE SCALE GENOMIC DNA]</scope>
    <source>
        <strain evidence="5 6">IC1</strain>
    </source>
</reference>
<proteinExistence type="inferred from homology"/>
<dbReference type="InterPro" id="IPR000653">
    <property type="entry name" value="DegT/StrS_aminotransferase"/>
</dbReference>
<dbReference type="SUPFAM" id="SSF53383">
    <property type="entry name" value="PLP-dependent transferases"/>
    <property type="match status" value="1"/>
</dbReference>
<dbReference type="Proteomes" id="UP000297065">
    <property type="component" value="Chromosome"/>
</dbReference>
<evidence type="ECO:0000256" key="4">
    <source>
        <dbReference type="RuleBase" id="RU004508"/>
    </source>
</evidence>
<dbReference type="EMBL" id="CP036295">
    <property type="protein sequence ID" value="QCC85394.1"/>
    <property type="molecule type" value="Genomic_DNA"/>
</dbReference>
<evidence type="ECO:0000256" key="3">
    <source>
        <dbReference type="ARBA" id="ARBA00037999"/>
    </source>
</evidence>
<evidence type="ECO:0000313" key="6">
    <source>
        <dbReference type="Proteomes" id="UP000297065"/>
    </source>
</evidence>
<evidence type="ECO:0000256" key="1">
    <source>
        <dbReference type="ARBA" id="ARBA00001933"/>
    </source>
</evidence>
<name>A0A4P7UKN3_DESDE</name>
<dbReference type="NCBIfam" id="NF011936">
    <property type="entry name" value="PRK15407.1"/>
    <property type="match status" value="1"/>
</dbReference>
<evidence type="ECO:0000256" key="2">
    <source>
        <dbReference type="ARBA" id="ARBA00022898"/>
    </source>
</evidence>
<dbReference type="FunFam" id="3.40.640.10:FF:000079">
    <property type="entry name" value="LPS biosynthesis protein"/>
    <property type="match status" value="1"/>
</dbReference>
<dbReference type="InterPro" id="IPR015421">
    <property type="entry name" value="PyrdxlP-dep_Trfase_major"/>
</dbReference>
<dbReference type="Gene3D" id="3.90.1150.10">
    <property type="entry name" value="Aspartate Aminotransferase, domain 1"/>
    <property type="match status" value="1"/>
</dbReference>
<dbReference type="AlphaFoldDB" id="A0A4P7UKN3"/>
<dbReference type="GO" id="GO:0030170">
    <property type="term" value="F:pyridoxal phosphate binding"/>
    <property type="evidence" value="ECO:0007669"/>
    <property type="project" value="TreeGrafter"/>
</dbReference>
<dbReference type="Pfam" id="PF01041">
    <property type="entry name" value="DegT_DnrJ_EryC1"/>
    <property type="match status" value="1"/>
</dbReference>
<dbReference type="Gene3D" id="3.40.640.10">
    <property type="entry name" value="Type I PLP-dependent aspartate aminotransferase-like (Major domain)"/>
    <property type="match status" value="1"/>
</dbReference>
<dbReference type="PANTHER" id="PTHR30244">
    <property type="entry name" value="TRANSAMINASE"/>
    <property type="match status" value="1"/>
</dbReference>
<protein>
    <submittedName>
        <fullName evidence="5">Lipopolysaccharide biosynthesis protein RfbH</fullName>
    </submittedName>
</protein>
<dbReference type="GO" id="GO:0000271">
    <property type="term" value="P:polysaccharide biosynthetic process"/>
    <property type="evidence" value="ECO:0007669"/>
    <property type="project" value="TreeGrafter"/>
</dbReference>
<dbReference type="PANTHER" id="PTHR30244:SF34">
    <property type="entry name" value="DTDP-4-AMINO-4,6-DIDEOXYGALACTOSE TRANSAMINASE"/>
    <property type="match status" value="1"/>
</dbReference>
<comment type="cofactor">
    <cofactor evidence="1">
        <name>pyridoxal 5'-phosphate</name>
        <dbReference type="ChEBI" id="CHEBI:597326"/>
    </cofactor>
</comment>
<dbReference type="InterPro" id="IPR015422">
    <property type="entry name" value="PyrdxlP-dep_Trfase_small"/>
</dbReference>
<keyword evidence="2 4" id="KW-0663">Pyridoxal phosphate</keyword>
<gene>
    <name evidence="5" type="primary">rfbH</name>
    <name evidence="5" type="ORF">DDIC_05795</name>
</gene>
<organism evidence="5 6">
    <name type="scientific">Desulfovibrio desulfuricans</name>
    <dbReference type="NCBI Taxonomy" id="876"/>
    <lineage>
        <taxon>Bacteria</taxon>
        <taxon>Pseudomonadati</taxon>
        <taxon>Thermodesulfobacteriota</taxon>
        <taxon>Desulfovibrionia</taxon>
        <taxon>Desulfovibrionales</taxon>
        <taxon>Desulfovibrionaceae</taxon>
        <taxon>Desulfovibrio</taxon>
    </lineage>
</organism>
<sequence length="433" mass="47441">MFDDAFRAEITAMIRQREVAAETFVAGASSVPVSGKLIGRDEISCMVEAALDGWLTAGRFNSEFESLLADFLGARHVLTVNSGSSANLVALSALTSPMLGERRILPGDEIITAAAGFPTTIAPILQVGATPVFVDIDPQTWNVTPAAVARAITPKTRGVVLAHTLGMPYDAEALRQLCDQHGLWLVEDCCDALGARWNGRLTGSFGHIGTLSFYPAHHITTGEGGAVFTNDPRLARAMESFRDWGRHCHCRPGQDNACGKRYDGQYGDLPQGYDHKYVYSHAGYNLKMTDMAAACGVAQMRRLPGFVEARRRNYAYLHGRLAGCPWFDLPQLPPQAEPSWFGFPVILRQGAPVARLELLRGLEARRIGTRLLFAGNAVRQPFMQGRTYRCDGALTNSDAIMERGFWLGVWPGLTEEMLRYVADSLLTLLEGHK</sequence>
<dbReference type="RefSeq" id="WP_136399563.1">
    <property type="nucleotide sequence ID" value="NZ_CP036295.1"/>
</dbReference>
<dbReference type="GO" id="GO:0008483">
    <property type="term" value="F:transaminase activity"/>
    <property type="evidence" value="ECO:0007669"/>
    <property type="project" value="TreeGrafter"/>
</dbReference>
<dbReference type="InterPro" id="IPR015424">
    <property type="entry name" value="PyrdxlP-dep_Trfase"/>
</dbReference>
<comment type="similarity">
    <text evidence="3 4">Belongs to the DegT/DnrJ/EryC1 family.</text>
</comment>
<accession>A0A4P7UKN3</accession>